<evidence type="ECO:0000313" key="1">
    <source>
        <dbReference type="EMBL" id="QSG07524.1"/>
    </source>
</evidence>
<evidence type="ECO:0000313" key="2">
    <source>
        <dbReference type="Proteomes" id="UP000662973"/>
    </source>
</evidence>
<dbReference type="AlphaFoldDB" id="A0A897N4G9"/>
<accession>A0A897N4G9</accession>
<sequence>MAILNEEGYVLDYYIDAMYLVFEPIDEERVNLAFCYSERAVEDPDYRGKRSPKLHEPEAVAPTRQLAEEISSAAETYLDVVQQYDPEAGTDHVEPLLTTLKEKLNDQF</sequence>
<organism evidence="1 2">
    <name type="scientific">Halapricum desulfuricans</name>
    <dbReference type="NCBI Taxonomy" id="2841257"/>
    <lineage>
        <taxon>Archaea</taxon>
        <taxon>Methanobacteriati</taxon>
        <taxon>Methanobacteriota</taxon>
        <taxon>Stenosarchaea group</taxon>
        <taxon>Halobacteria</taxon>
        <taxon>Halobacteriales</taxon>
        <taxon>Haloarculaceae</taxon>
        <taxon>Halapricum</taxon>
    </lineage>
</organism>
<gene>
    <name evidence="1" type="ORF">HSR122_0102</name>
</gene>
<name>A0A897N4G9_9EURY</name>
<protein>
    <submittedName>
        <fullName evidence="1">Uncharacterized protein</fullName>
    </submittedName>
</protein>
<dbReference type="KEGG" id="hds:HSR122_0102"/>
<reference evidence="1 2" key="1">
    <citation type="submission" date="2020-11" db="EMBL/GenBank/DDBJ databases">
        <title>Carbohydrate-dependent, anaerobic sulfur respiration: A novel catabolism in halophilic archaea.</title>
        <authorList>
            <person name="Sorokin D.Y."/>
            <person name="Messina E."/>
            <person name="Smedile F."/>
            <person name="La Cono V."/>
            <person name="Hallsworth J.E."/>
            <person name="Yakimov M.M."/>
        </authorList>
    </citation>
    <scope>NUCLEOTIDE SEQUENCE [LARGE SCALE GENOMIC DNA]</scope>
    <source>
        <strain evidence="1 2">HSR12-2</strain>
    </source>
</reference>
<dbReference type="EMBL" id="CP064788">
    <property type="protein sequence ID" value="QSG07524.1"/>
    <property type="molecule type" value="Genomic_DNA"/>
</dbReference>
<dbReference type="Proteomes" id="UP000662973">
    <property type="component" value="Chromosome"/>
</dbReference>
<proteinExistence type="predicted"/>
<keyword evidence="2" id="KW-1185">Reference proteome</keyword>